<accession>A0A016SI44</accession>
<keyword evidence="6" id="KW-0812">Transmembrane</keyword>
<sequence>MENIRMEFEGASGTVIIGENGTRSPTFYINGLSENKEAIVMASIFVNGTNTTFNPRYKNEKEIWFTRNGVRPPAVPKCGFEGKQQESITFSSPNKLQCPPDFITTYLLWVIIAGVILLICILGCIAGFIVAVLNKRAETARLNELWQIPFTSLEVVANKEKTTSHRSLQSSVASNKFSVDGKCESRNYAYFLYQNEPIAALKHEIRINLDAKDGAAFRMMRQIENENVNRFVGICMDGPQMLSVWRYCSRGSINDVIMKGAIIMDNFFVVSLLKDIANGISFIHHSFLECHGYITAKCCVVSDRWQVKVSDYGIDKLRIADKRTHRDLLWTAPEILRSSNSGKSKEADIYSFGIICAQVVTQSPPWDLDNRKEDPEELIYMIKKGGHNAPRPPLDVQENGDVNQALVRLKIFTMIWLIL</sequence>
<dbReference type="GO" id="GO:0004016">
    <property type="term" value="F:adenylate cyclase activity"/>
    <property type="evidence" value="ECO:0007669"/>
    <property type="project" value="TreeGrafter"/>
</dbReference>
<proteinExistence type="predicted"/>
<dbReference type="InterPro" id="IPR001245">
    <property type="entry name" value="Ser-Thr/Tyr_kinase_cat_dom"/>
</dbReference>
<reference evidence="9" key="1">
    <citation type="journal article" date="2015" name="Nat. Genet.">
        <title>The genome and transcriptome of the zoonotic hookworm Ancylostoma ceylanicum identify infection-specific gene families.</title>
        <authorList>
            <person name="Schwarz E.M."/>
            <person name="Hu Y."/>
            <person name="Antoshechkin I."/>
            <person name="Miller M.M."/>
            <person name="Sternberg P.W."/>
            <person name="Aroian R.V."/>
        </authorList>
    </citation>
    <scope>NUCLEOTIDE SEQUENCE</scope>
    <source>
        <strain evidence="9">HY135</strain>
    </source>
</reference>
<evidence type="ECO:0000256" key="5">
    <source>
        <dbReference type="ARBA" id="ARBA00023293"/>
    </source>
</evidence>
<comment type="caution">
    <text evidence="8">The sequence shown here is derived from an EMBL/GenBank/DDBJ whole genome shotgun (WGS) entry which is preliminary data.</text>
</comment>
<dbReference type="OrthoDB" id="302535at2759"/>
<dbReference type="GO" id="GO:0001653">
    <property type="term" value="F:peptide receptor activity"/>
    <property type="evidence" value="ECO:0007669"/>
    <property type="project" value="TreeGrafter"/>
</dbReference>
<keyword evidence="5" id="KW-0141">cGMP biosynthesis</keyword>
<keyword evidence="3" id="KW-0547">Nucleotide-binding</keyword>
<dbReference type="STRING" id="53326.A0A016SI44"/>
<evidence type="ECO:0000313" key="8">
    <source>
        <dbReference type="EMBL" id="EYB89979.1"/>
    </source>
</evidence>
<keyword evidence="4" id="KW-0456">Lyase</keyword>
<dbReference type="GO" id="GO:0005886">
    <property type="term" value="C:plasma membrane"/>
    <property type="evidence" value="ECO:0007669"/>
    <property type="project" value="TreeGrafter"/>
</dbReference>
<dbReference type="GO" id="GO:0007168">
    <property type="term" value="P:receptor guanylyl cyclase signaling pathway"/>
    <property type="evidence" value="ECO:0007669"/>
    <property type="project" value="TreeGrafter"/>
</dbReference>
<dbReference type="GO" id="GO:0005524">
    <property type="term" value="F:ATP binding"/>
    <property type="evidence" value="ECO:0007669"/>
    <property type="project" value="InterPro"/>
</dbReference>
<dbReference type="SUPFAM" id="SSF56112">
    <property type="entry name" value="Protein kinase-like (PK-like)"/>
    <property type="match status" value="1"/>
</dbReference>
<comment type="catalytic activity">
    <reaction evidence="1">
        <text>GTP = 3',5'-cyclic GMP + diphosphate</text>
        <dbReference type="Rhea" id="RHEA:13665"/>
        <dbReference type="ChEBI" id="CHEBI:33019"/>
        <dbReference type="ChEBI" id="CHEBI:37565"/>
        <dbReference type="ChEBI" id="CHEBI:57746"/>
        <dbReference type="EC" id="4.6.1.2"/>
    </reaction>
</comment>
<dbReference type="Proteomes" id="UP000024635">
    <property type="component" value="Unassembled WGS sequence"/>
</dbReference>
<dbReference type="AlphaFoldDB" id="A0A016SI44"/>
<dbReference type="InterPro" id="IPR028082">
    <property type="entry name" value="Peripla_BP_I"/>
</dbReference>
<organism evidence="8 9">
    <name type="scientific">Ancylostoma ceylanicum</name>
    <dbReference type="NCBI Taxonomy" id="53326"/>
    <lineage>
        <taxon>Eukaryota</taxon>
        <taxon>Metazoa</taxon>
        <taxon>Ecdysozoa</taxon>
        <taxon>Nematoda</taxon>
        <taxon>Chromadorea</taxon>
        <taxon>Rhabditida</taxon>
        <taxon>Rhabditina</taxon>
        <taxon>Rhabditomorpha</taxon>
        <taxon>Strongyloidea</taxon>
        <taxon>Ancylostomatidae</taxon>
        <taxon>Ancylostomatinae</taxon>
        <taxon>Ancylostoma</taxon>
    </lineage>
</organism>
<gene>
    <name evidence="8" type="primary">Acey_s0224.g2690</name>
    <name evidence="8" type="ORF">Y032_0224g2690</name>
</gene>
<dbReference type="InterPro" id="IPR000719">
    <property type="entry name" value="Prot_kinase_dom"/>
</dbReference>
<evidence type="ECO:0000256" key="3">
    <source>
        <dbReference type="ARBA" id="ARBA00022741"/>
    </source>
</evidence>
<evidence type="ECO:0000256" key="2">
    <source>
        <dbReference type="ARBA" id="ARBA00012202"/>
    </source>
</evidence>
<dbReference type="InterPro" id="IPR011009">
    <property type="entry name" value="Kinase-like_dom_sf"/>
</dbReference>
<protein>
    <recommendedName>
        <fullName evidence="2">guanylate cyclase</fullName>
        <ecNumber evidence="2">4.6.1.2</ecNumber>
    </recommendedName>
</protein>
<dbReference type="EMBL" id="JARK01001560">
    <property type="protein sequence ID" value="EYB89979.1"/>
    <property type="molecule type" value="Genomic_DNA"/>
</dbReference>
<evidence type="ECO:0000259" key="7">
    <source>
        <dbReference type="PROSITE" id="PS50011"/>
    </source>
</evidence>
<keyword evidence="6" id="KW-1133">Transmembrane helix</keyword>
<feature type="transmembrane region" description="Helical" evidence="6">
    <location>
        <begin position="106"/>
        <end position="133"/>
    </location>
</feature>
<name>A0A016SI44_9BILA</name>
<keyword evidence="9" id="KW-1185">Reference proteome</keyword>
<dbReference type="Pfam" id="PF07714">
    <property type="entry name" value="PK_Tyr_Ser-Thr"/>
    <property type="match status" value="1"/>
</dbReference>
<dbReference type="GO" id="GO:0004383">
    <property type="term" value="F:guanylate cyclase activity"/>
    <property type="evidence" value="ECO:0007669"/>
    <property type="project" value="UniProtKB-EC"/>
</dbReference>
<dbReference type="Gene3D" id="1.10.510.10">
    <property type="entry name" value="Transferase(Phosphotransferase) domain 1"/>
    <property type="match status" value="1"/>
</dbReference>
<dbReference type="GO" id="GO:0004672">
    <property type="term" value="F:protein kinase activity"/>
    <property type="evidence" value="ECO:0007669"/>
    <property type="project" value="InterPro"/>
</dbReference>
<dbReference type="SUPFAM" id="SSF53822">
    <property type="entry name" value="Periplasmic binding protein-like I"/>
    <property type="match status" value="1"/>
</dbReference>
<dbReference type="PANTHER" id="PTHR11920:SF495">
    <property type="entry name" value="RECEPTOR-TYPE GUANYLATE CYCLASE GCY-7"/>
    <property type="match status" value="1"/>
</dbReference>
<evidence type="ECO:0000313" key="9">
    <source>
        <dbReference type="Proteomes" id="UP000024635"/>
    </source>
</evidence>
<dbReference type="EC" id="4.6.1.2" evidence="2"/>
<dbReference type="PROSITE" id="PS50011">
    <property type="entry name" value="PROTEIN_KINASE_DOM"/>
    <property type="match status" value="1"/>
</dbReference>
<feature type="domain" description="Protein kinase" evidence="7">
    <location>
        <begin position="150"/>
        <end position="419"/>
    </location>
</feature>
<evidence type="ECO:0000256" key="4">
    <source>
        <dbReference type="ARBA" id="ARBA00023239"/>
    </source>
</evidence>
<dbReference type="InterPro" id="IPR050401">
    <property type="entry name" value="Cyclic_nucleotide_synthase"/>
</dbReference>
<dbReference type="PANTHER" id="PTHR11920">
    <property type="entry name" value="GUANYLYL CYCLASE"/>
    <property type="match status" value="1"/>
</dbReference>
<keyword evidence="6" id="KW-0472">Membrane</keyword>
<evidence type="ECO:0000256" key="6">
    <source>
        <dbReference type="SAM" id="Phobius"/>
    </source>
</evidence>
<evidence type="ECO:0000256" key="1">
    <source>
        <dbReference type="ARBA" id="ARBA00001436"/>
    </source>
</evidence>